<dbReference type="EMBL" id="JAUKTR010000001">
    <property type="protein sequence ID" value="MDO1557991.1"/>
    <property type="molecule type" value="Genomic_DNA"/>
</dbReference>
<organism evidence="1 2">
    <name type="scientific">Peiella sedimenti</name>
    <dbReference type="NCBI Taxonomy" id="3061083"/>
    <lineage>
        <taxon>Bacteria</taxon>
        <taxon>Pseudomonadati</taxon>
        <taxon>Pseudomonadota</taxon>
        <taxon>Alphaproteobacteria</taxon>
        <taxon>Caulobacterales</taxon>
        <taxon>Caulobacteraceae</taxon>
        <taxon>Peiella</taxon>
    </lineage>
</organism>
<proteinExistence type="predicted"/>
<dbReference type="Proteomes" id="UP001169063">
    <property type="component" value="Unassembled WGS sequence"/>
</dbReference>
<dbReference type="RefSeq" id="WP_302108416.1">
    <property type="nucleotide sequence ID" value="NZ_JAUKTR010000001.1"/>
</dbReference>
<evidence type="ECO:0000313" key="1">
    <source>
        <dbReference type="EMBL" id="MDO1557991.1"/>
    </source>
</evidence>
<protein>
    <submittedName>
        <fullName evidence="1">Uncharacterized protein</fullName>
    </submittedName>
</protein>
<sequence>MCGEINGKNRNGAYVGFTRFLADPDGTEALLEPLVLSSEEERDRAAERCRRHEGERFYSEVQRDLAVMDCERARDLAEEYVQLAEFDLTYAALCEVDEANDRADGQAESGSTSESRS</sequence>
<name>A0ABT8SHQ8_9CAUL</name>
<evidence type="ECO:0000313" key="2">
    <source>
        <dbReference type="Proteomes" id="UP001169063"/>
    </source>
</evidence>
<reference evidence="1" key="1">
    <citation type="submission" date="2023-07" db="EMBL/GenBank/DDBJ databases">
        <title>Brevundimonas soil sp. nov., isolated from the soil of chemical plant.</title>
        <authorList>
            <person name="Wu N."/>
        </authorList>
    </citation>
    <scope>NUCLEOTIDE SEQUENCE</scope>
    <source>
        <strain evidence="1">XZ-24</strain>
    </source>
</reference>
<keyword evidence="2" id="KW-1185">Reference proteome</keyword>
<comment type="caution">
    <text evidence="1">The sequence shown here is derived from an EMBL/GenBank/DDBJ whole genome shotgun (WGS) entry which is preliminary data.</text>
</comment>
<gene>
    <name evidence="1" type="ORF">Q0812_00940</name>
</gene>
<accession>A0ABT8SHQ8</accession>